<sequence>MTAEEEPGLTATDAPRTPAEVSEKYATILGSTYAATFDGGEAELWQFYETLAEARIFVLLDDTAKGETYEPKVFTLKDAQYLLAFDVPEQADELTGSTASTSPTLGMDLFKLLRGRDIGLGINMGGTSSATLISGETIEMICAYYDGEAGEPLVADADTSQFRALLAPQNFPDTLQNALSDMLFRLQQTFNKAVLLKAEYEEGKSGFIVAVSGAADPDRGAIAAAVEDALKASRRNDVQLDVAFLGLDDPMASRIERVGQVLTAKRRS</sequence>
<organism evidence="2 3">
    <name type="scientific">Boseongicola aestuarii</name>
    <dbReference type="NCBI Taxonomy" id="1470561"/>
    <lineage>
        <taxon>Bacteria</taxon>
        <taxon>Pseudomonadati</taxon>
        <taxon>Pseudomonadota</taxon>
        <taxon>Alphaproteobacteria</taxon>
        <taxon>Rhodobacterales</taxon>
        <taxon>Paracoccaceae</taxon>
        <taxon>Boseongicola</taxon>
    </lineage>
</organism>
<protein>
    <recommendedName>
        <fullName evidence="1">SseB protein N-terminal domain-containing protein</fullName>
    </recommendedName>
</protein>
<dbReference type="EMBL" id="FXXQ01000006">
    <property type="protein sequence ID" value="SMX24010.1"/>
    <property type="molecule type" value="Genomic_DNA"/>
</dbReference>
<dbReference type="InterPro" id="IPR009839">
    <property type="entry name" value="SseB_N"/>
</dbReference>
<proteinExistence type="predicted"/>
<reference evidence="2 3" key="1">
    <citation type="submission" date="2017-05" db="EMBL/GenBank/DDBJ databases">
        <authorList>
            <person name="Song R."/>
            <person name="Chenine A.L."/>
            <person name="Ruprecht R.M."/>
        </authorList>
    </citation>
    <scope>NUCLEOTIDE SEQUENCE [LARGE SCALE GENOMIC DNA]</scope>
    <source>
        <strain evidence="2 3">CECT 8489</strain>
    </source>
</reference>
<feature type="domain" description="SseB protein N-terminal" evidence="1">
    <location>
        <begin position="39"/>
        <end position="133"/>
    </location>
</feature>
<evidence type="ECO:0000313" key="3">
    <source>
        <dbReference type="Proteomes" id="UP000201838"/>
    </source>
</evidence>
<evidence type="ECO:0000259" key="1">
    <source>
        <dbReference type="Pfam" id="PF07179"/>
    </source>
</evidence>
<name>A0A238J217_9RHOB</name>
<dbReference type="AlphaFoldDB" id="A0A238J217"/>
<keyword evidence="3" id="KW-1185">Reference proteome</keyword>
<dbReference type="Proteomes" id="UP000201838">
    <property type="component" value="Unassembled WGS sequence"/>
</dbReference>
<gene>
    <name evidence="2" type="ORF">BOA8489_02124</name>
</gene>
<accession>A0A238J217</accession>
<evidence type="ECO:0000313" key="2">
    <source>
        <dbReference type="EMBL" id="SMX24010.1"/>
    </source>
</evidence>
<dbReference type="Pfam" id="PF07179">
    <property type="entry name" value="SseB"/>
    <property type="match status" value="1"/>
</dbReference>